<dbReference type="SUPFAM" id="SSF51294">
    <property type="entry name" value="Hedgehog/intein (Hint) domain"/>
    <property type="match status" value="1"/>
</dbReference>
<protein>
    <recommendedName>
        <fullName evidence="1">Vint domain-containing protein</fullName>
    </recommendedName>
</protein>
<proteinExistence type="predicted"/>
<dbReference type="Pfam" id="PF14623">
    <property type="entry name" value="Vint"/>
    <property type="match status" value="1"/>
</dbReference>
<evidence type="ECO:0000259" key="1">
    <source>
        <dbReference type="Pfam" id="PF14623"/>
    </source>
</evidence>
<dbReference type="EMBL" id="MN740439">
    <property type="protein sequence ID" value="QHU26343.1"/>
    <property type="molecule type" value="Genomic_DNA"/>
</dbReference>
<dbReference type="AlphaFoldDB" id="A0A6C0L6V8"/>
<evidence type="ECO:0000313" key="2">
    <source>
        <dbReference type="EMBL" id="QHU26343.1"/>
    </source>
</evidence>
<organism evidence="2">
    <name type="scientific">viral metagenome</name>
    <dbReference type="NCBI Taxonomy" id="1070528"/>
    <lineage>
        <taxon>unclassified sequences</taxon>
        <taxon>metagenomes</taxon>
        <taxon>organismal metagenomes</taxon>
    </lineage>
</organism>
<sequence length="179" mass="19947">MTHPFNNQFGRGFGPTSPVLLADGTRKAISSLRRGDMVFTPTGPVAIKAVIVCESHQVAQSMCWINGFAVTPHHPCRIGQWGKPAHLVEEKESYMPKVYNLLLESGHIIDVGGTEFATLAHGFDLRDPYFGTQRVIKDLKKQPGWEEGMPVFQNVKVVRHPVTGEIDGWIESVVVKEWL</sequence>
<accession>A0A6C0L6V8</accession>
<reference evidence="2" key="1">
    <citation type="journal article" date="2020" name="Nature">
        <title>Giant virus diversity and host interactions through global metagenomics.</title>
        <authorList>
            <person name="Schulz F."/>
            <person name="Roux S."/>
            <person name="Paez-Espino D."/>
            <person name="Jungbluth S."/>
            <person name="Walsh D.A."/>
            <person name="Denef V.J."/>
            <person name="McMahon K.D."/>
            <person name="Konstantinidis K.T."/>
            <person name="Eloe-Fadrosh E.A."/>
            <person name="Kyrpides N.C."/>
            <person name="Woyke T."/>
        </authorList>
    </citation>
    <scope>NUCLEOTIDE SEQUENCE</scope>
    <source>
        <strain evidence="2">GVMAG-M-3300027759-16</strain>
    </source>
</reference>
<feature type="domain" description="Vint" evidence="1">
    <location>
        <begin position="15"/>
        <end position="168"/>
    </location>
</feature>
<dbReference type="InterPro" id="IPR036844">
    <property type="entry name" value="Hint_dom_sf"/>
</dbReference>
<name>A0A6C0L6V8_9ZZZZ</name>
<dbReference type="InterPro" id="IPR039510">
    <property type="entry name" value="Vint_dom"/>
</dbReference>